<sequence>METIILLLLICAAIVGFIQGASRSKQSYHVKENHKKKEENISDPRVEQAIKTLKACGYSAKDSKHYVQKALENGCEDLVSGALEKVEI</sequence>
<organism evidence="1">
    <name type="scientific">viral metagenome</name>
    <dbReference type="NCBI Taxonomy" id="1070528"/>
    <lineage>
        <taxon>unclassified sequences</taxon>
        <taxon>metagenomes</taxon>
        <taxon>organismal metagenomes</taxon>
    </lineage>
</organism>
<evidence type="ECO:0000313" key="2">
    <source>
        <dbReference type="EMBL" id="QJA86592.1"/>
    </source>
</evidence>
<dbReference type="AlphaFoldDB" id="A0A6M3JIR0"/>
<name>A0A6M3JIR0_9ZZZZ</name>
<gene>
    <name evidence="1" type="ORF">MM415A05313_0006</name>
    <name evidence="2" type="ORF">MM415B03161_0010</name>
</gene>
<protein>
    <submittedName>
        <fullName evidence="1">Uncharacterized protein</fullName>
    </submittedName>
</protein>
<proteinExistence type="predicted"/>
<reference evidence="1" key="1">
    <citation type="submission" date="2020-03" db="EMBL/GenBank/DDBJ databases">
        <title>The deep terrestrial virosphere.</title>
        <authorList>
            <person name="Holmfeldt K."/>
            <person name="Nilsson E."/>
            <person name="Simone D."/>
            <person name="Lopez-Fernandez M."/>
            <person name="Wu X."/>
            <person name="de Brujin I."/>
            <person name="Lundin D."/>
            <person name="Andersson A."/>
            <person name="Bertilsson S."/>
            <person name="Dopson M."/>
        </authorList>
    </citation>
    <scope>NUCLEOTIDE SEQUENCE</scope>
    <source>
        <strain evidence="1">MM415A05313</strain>
        <strain evidence="2">MM415B03161</strain>
    </source>
</reference>
<accession>A0A6M3JIR0</accession>
<evidence type="ECO:0000313" key="1">
    <source>
        <dbReference type="EMBL" id="QJA68941.1"/>
    </source>
</evidence>
<dbReference type="EMBL" id="MT141663">
    <property type="protein sequence ID" value="QJA68941.1"/>
    <property type="molecule type" value="Genomic_DNA"/>
</dbReference>
<dbReference type="EMBL" id="MT142645">
    <property type="protein sequence ID" value="QJA86592.1"/>
    <property type="molecule type" value="Genomic_DNA"/>
</dbReference>